<dbReference type="GO" id="GO:0004659">
    <property type="term" value="F:prenyltransferase activity"/>
    <property type="evidence" value="ECO:0007669"/>
    <property type="project" value="InterPro"/>
</dbReference>
<evidence type="ECO:0000256" key="1">
    <source>
        <dbReference type="ARBA" id="ARBA00001946"/>
    </source>
</evidence>
<dbReference type="AlphaFoldDB" id="X0T1C3"/>
<dbReference type="SUPFAM" id="SSF48576">
    <property type="entry name" value="Terpenoid synthases"/>
    <property type="match status" value="1"/>
</dbReference>
<keyword evidence="4" id="KW-0479">Metal-binding</keyword>
<comment type="cofactor">
    <cofactor evidence="1">
        <name>Mg(2+)</name>
        <dbReference type="ChEBI" id="CHEBI:18420"/>
    </cofactor>
</comment>
<feature type="non-terminal residue" evidence="6">
    <location>
        <position position="1"/>
    </location>
</feature>
<dbReference type="InterPro" id="IPR008949">
    <property type="entry name" value="Isoprenoid_synthase_dom_sf"/>
</dbReference>
<evidence type="ECO:0000256" key="2">
    <source>
        <dbReference type="ARBA" id="ARBA00006706"/>
    </source>
</evidence>
<evidence type="ECO:0000313" key="6">
    <source>
        <dbReference type="EMBL" id="GAF87034.1"/>
    </source>
</evidence>
<evidence type="ECO:0000256" key="4">
    <source>
        <dbReference type="ARBA" id="ARBA00022723"/>
    </source>
</evidence>
<dbReference type="PANTHER" id="PTHR12001:SF69">
    <property type="entry name" value="ALL TRANS-POLYPRENYL-DIPHOSPHATE SYNTHASE PDSS1"/>
    <property type="match status" value="1"/>
</dbReference>
<dbReference type="Gene3D" id="1.10.600.10">
    <property type="entry name" value="Farnesyl Diphosphate Synthase"/>
    <property type="match status" value="1"/>
</dbReference>
<name>X0T1C3_9ZZZZ</name>
<gene>
    <name evidence="6" type="ORF">S01H1_28958</name>
</gene>
<protein>
    <recommendedName>
        <fullName evidence="7">Polyprenyl synthetase</fullName>
    </recommendedName>
</protein>
<dbReference type="EMBL" id="BARS01017729">
    <property type="protein sequence ID" value="GAF87034.1"/>
    <property type="molecule type" value="Genomic_DNA"/>
</dbReference>
<dbReference type="PANTHER" id="PTHR12001">
    <property type="entry name" value="GERANYLGERANYL PYROPHOSPHATE SYNTHASE"/>
    <property type="match status" value="1"/>
</dbReference>
<keyword evidence="5" id="KW-0460">Magnesium</keyword>
<reference evidence="6" key="1">
    <citation type="journal article" date="2014" name="Front. Microbiol.">
        <title>High frequency of phylogenetically diverse reductive dehalogenase-homologous genes in deep subseafloor sedimentary metagenomes.</title>
        <authorList>
            <person name="Kawai M."/>
            <person name="Futagami T."/>
            <person name="Toyoda A."/>
            <person name="Takaki Y."/>
            <person name="Nishi S."/>
            <person name="Hori S."/>
            <person name="Arai W."/>
            <person name="Tsubouchi T."/>
            <person name="Morono Y."/>
            <person name="Uchiyama I."/>
            <person name="Ito T."/>
            <person name="Fujiyama A."/>
            <person name="Inagaki F."/>
            <person name="Takami H."/>
        </authorList>
    </citation>
    <scope>NUCLEOTIDE SEQUENCE</scope>
    <source>
        <strain evidence="6">Expedition CK06-06</strain>
    </source>
</reference>
<comment type="similarity">
    <text evidence="2">Belongs to the FPP/GGPP synthase family.</text>
</comment>
<evidence type="ECO:0000256" key="5">
    <source>
        <dbReference type="ARBA" id="ARBA00022842"/>
    </source>
</evidence>
<organism evidence="6">
    <name type="scientific">marine sediment metagenome</name>
    <dbReference type="NCBI Taxonomy" id="412755"/>
    <lineage>
        <taxon>unclassified sequences</taxon>
        <taxon>metagenomes</taxon>
        <taxon>ecological metagenomes</taxon>
    </lineage>
</organism>
<sequence length="185" mass="19947">SRGRVGPVWLLVAQKASRGRHRSKRDYCLSIDAKTASLFAAATEMAGILGGAEEGHLAALRRFGRELGIAFQIVEDVLDFTGDDEKLGKPMGSDLRQGLITLPTLCYLEKADDDTAVNAVLSGQRDEEHVRAAMEAVRSSGAIEASLAEARNHVRRSKEALAGLPGDSSRQMLSSLAEFVVQRGR</sequence>
<proteinExistence type="inferred from homology"/>
<dbReference type="GO" id="GO:0046872">
    <property type="term" value="F:metal ion binding"/>
    <property type="evidence" value="ECO:0007669"/>
    <property type="project" value="UniProtKB-KW"/>
</dbReference>
<accession>X0T1C3</accession>
<keyword evidence="3" id="KW-0808">Transferase</keyword>
<evidence type="ECO:0008006" key="7">
    <source>
        <dbReference type="Google" id="ProtNLM"/>
    </source>
</evidence>
<comment type="caution">
    <text evidence="6">The sequence shown here is derived from an EMBL/GenBank/DDBJ whole genome shotgun (WGS) entry which is preliminary data.</text>
</comment>
<dbReference type="Pfam" id="PF00348">
    <property type="entry name" value="polyprenyl_synt"/>
    <property type="match status" value="1"/>
</dbReference>
<dbReference type="InterPro" id="IPR000092">
    <property type="entry name" value="Polyprenyl_synt"/>
</dbReference>
<dbReference type="GO" id="GO:0008299">
    <property type="term" value="P:isoprenoid biosynthetic process"/>
    <property type="evidence" value="ECO:0007669"/>
    <property type="project" value="InterPro"/>
</dbReference>
<evidence type="ECO:0000256" key="3">
    <source>
        <dbReference type="ARBA" id="ARBA00022679"/>
    </source>
</evidence>